<dbReference type="CDD" id="cd01948">
    <property type="entry name" value="EAL"/>
    <property type="match status" value="1"/>
</dbReference>
<keyword evidence="5" id="KW-1185">Reference proteome</keyword>
<evidence type="ECO:0000259" key="2">
    <source>
        <dbReference type="PROSITE" id="PS50883"/>
    </source>
</evidence>
<comment type="caution">
    <text evidence="4">The sequence shown here is derived from an EMBL/GenBank/DDBJ whole genome shotgun (WGS) entry which is preliminary data.</text>
</comment>
<feature type="transmembrane region" description="Helical" evidence="1">
    <location>
        <begin position="54"/>
        <end position="75"/>
    </location>
</feature>
<dbReference type="InterPro" id="IPR043128">
    <property type="entry name" value="Rev_trsase/Diguanyl_cyclase"/>
</dbReference>
<feature type="transmembrane region" description="Helical" evidence="1">
    <location>
        <begin position="25"/>
        <end position="42"/>
    </location>
</feature>
<keyword evidence="1" id="KW-0472">Membrane</keyword>
<feature type="transmembrane region" description="Helical" evidence="1">
    <location>
        <begin position="222"/>
        <end position="241"/>
    </location>
</feature>
<keyword evidence="1" id="KW-1133">Transmembrane helix</keyword>
<name>A0A8J3YCN0_9ACTN</name>
<dbReference type="AlphaFoldDB" id="A0A8J3YCN0"/>
<dbReference type="PANTHER" id="PTHR44757:SF2">
    <property type="entry name" value="BIOFILM ARCHITECTURE MAINTENANCE PROTEIN MBAA"/>
    <property type="match status" value="1"/>
</dbReference>
<sequence>MGRVQDGVAAWSAKLGAAVRGTSRLLLAAAALSVLAAVWFTVNSLADQLIGSPVLLWVPIVLSTAVLSAIFVRTSRAAHLPVPTRRFWRHLAVVAVLVGAGTSAQAYDVLTNPHAFGAHTPISMLLLDGSAVLVIIYALYRLPMGALTRHQRFTTMLDASTVLAAAAIFIWHFLTAALLEQGAERTTTLISATVLSLIALVALFAVAKVALSGYRYLDKSALQLFGLAILVGALAPLPQGFLPADPYLMITQVSIPTVMWLAAWAGERQRLAGKDQAPTRRAPSEPARRPYSVLPYIAVAAVDTLLIIDTWTGTADKVVVVGAVGLTVIVVLRQLTAFQENRRLLDRLNHGATHDALTQLPNRALFADRLQKAVAGPGDGVFSVVLIDLDDFKVVNDNLGHEVGDALLIAVAERLAGCVRIADTVARLGGDEFVLLLDGSAADAAEIAVQRIVESLAKPVVADGHELLIRASIGIAGGKTGDTPSTLMRHADIAMYGAKSLEGSRYLHYAPGMAGAVADNAQIGAELRQAIENDELRLLYQPIVSLTDGRLTGVEALIRWTHPVRGPLSPAEFIPVAERNGLIVPLGRWILRTACRQVAAWTSELGDSAPAVVNVNVSARELREPGFADDVAAILADTGVPGHRLAVEVTETTALEAGPSVENLRRLRGMGIRIALDDFGTGYSALTLLQDCPVDELKLDRSFTQVADDADATVAAAVMHLATAMRLDVVAEGVETPAQADRLRLLGYPAAQGYLFARPLPAVEVAALVAAARTEAHQAA</sequence>
<dbReference type="Proteomes" id="UP000652013">
    <property type="component" value="Unassembled WGS sequence"/>
</dbReference>
<dbReference type="Pfam" id="PF00563">
    <property type="entry name" value="EAL"/>
    <property type="match status" value="1"/>
</dbReference>
<dbReference type="InterPro" id="IPR052155">
    <property type="entry name" value="Biofilm_reg_signaling"/>
</dbReference>
<feature type="domain" description="GGDEF" evidence="3">
    <location>
        <begin position="380"/>
        <end position="511"/>
    </location>
</feature>
<dbReference type="Gene3D" id="3.30.70.270">
    <property type="match status" value="1"/>
</dbReference>
<dbReference type="PROSITE" id="PS50883">
    <property type="entry name" value="EAL"/>
    <property type="match status" value="1"/>
</dbReference>
<gene>
    <name evidence="4" type="ORF">Sya03_54750</name>
</gene>
<dbReference type="EMBL" id="BOOY01000038">
    <property type="protein sequence ID" value="GIJ06123.1"/>
    <property type="molecule type" value="Genomic_DNA"/>
</dbReference>
<dbReference type="SMART" id="SM00052">
    <property type="entry name" value="EAL"/>
    <property type="match status" value="1"/>
</dbReference>
<dbReference type="Pfam" id="PF00990">
    <property type="entry name" value="GGDEF"/>
    <property type="match status" value="1"/>
</dbReference>
<evidence type="ECO:0000313" key="5">
    <source>
        <dbReference type="Proteomes" id="UP000652013"/>
    </source>
</evidence>
<dbReference type="Gene3D" id="3.20.20.450">
    <property type="entry name" value="EAL domain"/>
    <property type="match status" value="1"/>
</dbReference>
<dbReference type="InterPro" id="IPR001633">
    <property type="entry name" value="EAL_dom"/>
</dbReference>
<accession>A0A8J3YCN0</accession>
<protein>
    <recommendedName>
        <fullName evidence="6">Diguanylate cyclase/phosphodiesterase</fullName>
    </recommendedName>
</protein>
<feature type="transmembrane region" description="Helical" evidence="1">
    <location>
        <begin position="247"/>
        <end position="266"/>
    </location>
</feature>
<dbReference type="NCBIfam" id="TIGR00254">
    <property type="entry name" value="GGDEF"/>
    <property type="match status" value="1"/>
</dbReference>
<evidence type="ECO:0008006" key="6">
    <source>
        <dbReference type="Google" id="ProtNLM"/>
    </source>
</evidence>
<feature type="transmembrane region" description="Helical" evidence="1">
    <location>
        <begin position="318"/>
        <end position="338"/>
    </location>
</feature>
<dbReference type="SUPFAM" id="SSF141868">
    <property type="entry name" value="EAL domain-like"/>
    <property type="match status" value="1"/>
</dbReference>
<evidence type="ECO:0000256" key="1">
    <source>
        <dbReference type="SAM" id="Phobius"/>
    </source>
</evidence>
<dbReference type="SMART" id="SM00267">
    <property type="entry name" value="GGDEF"/>
    <property type="match status" value="1"/>
</dbReference>
<organism evidence="4 5">
    <name type="scientific">Spirilliplanes yamanashiensis</name>
    <dbReference type="NCBI Taxonomy" id="42233"/>
    <lineage>
        <taxon>Bacteria</taxon>
        <taxon>Bacillati</taxon>
        <taxon>Actinomycetota</taxon>
        <taxon>Actinomycetes</taxon>
        <taxon>Micromonosporales</taxon>
        <taxon>Micromonosporaceae</taxon>
        <taxon>Spirilliplanes</taxon>
    </lineage>
</organism>
<feature type="transmembrane region" description="Helical" evidence="1">
    <location>
        <begin position="161"/>
        <end position="183"/>
    </location>
</feature>
<dbReference type="PROSITE" id="PS50887">
    <property type="entry name" value="GGDEF"/>
    <property type="match status" value="1"/>
</dbReference>
<feature type="transmembrane region" description="Helical" evidence="1">
    <location>
        <begin position="119"/>
        <end position="140"/>
    </location>
</feature>
<dbReference type="SUPFAM" id="SSF55073">
    <property type="entry name" value="Nucleotide cyclase"/>
    <property type="match status" value="1"/>
</dbReference>
<dbReference type="InterPro" id="IPR000160">
    <property type="entry name" value="GGDEF_dom"/>
</dbReference>
<dbReference type="InterPro" id="IPR029787">
    <property type="entry name" value="Nucleotide_cyclase"/>
</dbReference>
<proteinExistence type="predicted"/>
<feature type="domain" description="EAL" evidence="2">
    <location>
        <begin position="520"/>
        <end position="773"/>
    </location>
</feature>
<reference evidence="4" key="1">
    <citation type="submission" date="2021-01" db="EMBL/GenBank/DDBJ databases">
        <title>Whole genome shotgun sequence of Spirilliplanes yamanashiensis NBRC 15828.</title>
        <authorList>
            <person name="Komaki H."/>
            <person name="Tamura T."/>
        </authorList>
    </citation>
    <scope>NUCLEOTIDE SEQUENCE</scope>
    <source>
        <strain evidence="4">NBRC 15828</strain>
    </source>
</reference>
<dbReference type="InterPro" id="IPR035919">
    <property type="entry name" value="EAL_sf"/>
</dbReference>
<feature type="transmembrane region" description="Helical" evidence="1">
    <location>
        <begin position="189"/>
        <end position="210"/>
    </location>
</feature>
<evidence type="ECO:0000313" key="4">
    <source>
        <dbReference type="EMBL" id="GIJ06123.1"/>
    </source>
</evidence>
<dbReference type="RefSeq" id="WP_203941310.1">
    <property type="nucleotide sequence ID" value="NZ_BAAAGJ010000014.1"/>
</dbReference>
<feature type="transmembrane region" description="Helical" evidence="1">
    <location>
        <begin position="87"/>
        <end position="107"/>
    </location>
</feature>
<dbReference type="CDD" id="cd01949">
    <property type="entry name" value="GGDEF"/>
    <property type="match status" value="1"/>
</dbReference>
<keyword evidence="1" id="KW-0812">Transmembrane</keyword>
<dbReference type="PANTHER" id="PTHR44757">
    <property type="entry name" value="DIGUANYLATE CYCLASE DGCP"/>
    <property type="match status" value="1"/>
</dbReference>
<evidence type="ECO:0000259" key="3">
    <source>
        <dbReference type="PROSITE" id="PS50887"/>
    </source>
</evidence>